<dbReference type="GO" id="GO:0046872">
    <property type="term" value="F:metal ion binding"/>
    <property type="evidence" value="ECO:0007669"/>
    <property type="project" value="UniProtKB-KW"/>
</dbReference>
<proteinExistence type="predicted"/>
<keyword evidence="5" id="KW-0862">Zinc</keyword>
<dbReference type="EMBL" id="LAZR01000637">
    <property type="protein sequence ID" value="KKN62042.1"/>
    <property type="molecule type" value="Genomic_DNA"/>
</dbReference>
<evidence type="ECO:0000256" key="7">
    <source>
        <dbReference type="SAM" id="Phobius"/>
    </source>
</evidence>
<dbReference type="GO" id="GO:0004222">
    <property type="term" value="F:metalloendopeptidase activity"/>
    <property type="evidence" value="ECO:0007669"/>
    <property type="project" value="TreeGrafter"/>
</dbReference>
<keyword evidence="6" id="KW-0482">Metalloprotease</keyword>
<keyword evidence="7" id="KW-0812">Transmembrane</keyword>
<evidence type="ECO:0000256" key="3">
    <source>
        <dbReference type="ARBA" id="ARBA00022723"/>
    </source>
</evidence>
<reference evidence="10" key="1">
    <citation type="journal article" date="2015" name="Nature">
        <title>Complex archaea that bridge the gap between prokaryotes and eukaryotes.</title>
        <authorList>
            <person name="Spang A."/>
            <person name="Saw J.H."/>
            <person name="Jorgensen S.L."/>
            <person name="Zaremba-Niedzwiedzka K."/>
            <person name="Martijn J."/>
            <person name="Lind A.E."/>
            <person name="van Eijk R."/>
            <person name="Schleper C."/>
            <person name="Guy L."/>
            <person name="Ettema T.J."/>
        </authorList>
    </citation>
    <scope>NUCLEOTIDE SEQUENCE</scope>
</reference>
<comment type="caution">
    <text evidence="10">The sequence shown here is derived from an EMBL/GenBank/DDBJ whole genome shotgun (WGS) entry which is preliminary data.</text>
</comment>
<keyword evidence="4" id="KW-0378">Hydrolase</keyword>
<evidence type="ECO:0000259" key="8">
    <source>
        <dbReference type="Pfam" id="PF01551"/>
    </source>
</evidence>
<evidence type="ECO:0000256" key="1">
    <source>
        <dbReference type="ARBA" id="ARBA00001947"/>
    </source>
</evidence>
<dbReference type="AlphaFoldDB" id="A0A0F9SIB2"/>
<dbReference type="PANTHER" id="PTHR21666:SF288">
    <property type="entry name" value="CELL DIVISION PROTEIN YTFB"/>
    <property type="match status" value="1"/>
</dbReference>
<gene>
    <name evidence="10" type="ORF">LCGC14_0515940</name>
</gene>
<dbReference type="InterPro" id="IPR011055">
    <property type="entry name" value="Dup_hybrid_motif"/>
</dbReference>
<evidence type="ECO:0000256" key="5">
    <source>
        <dbReference type="ARBA" id="ARBA00022833"/>
    </source>
</evidence>
<name>A0A0F9SIB2_9ZZZZ</name>
<evidence type="ECO:0000256" key="6">
    <source>
        <dbReference type="ARBA" id="ARBA00023049"/>
    </source>
</evidence>
<keyword evidence="2" id="KW-0645">Protease</keyword>
<keyword evidence="7" id="KW-1133">Transmembrane helix</keyword>
<organism evidence="10">
    <name type="scientific">marine sediment metagenome</name>
    <dbReference type="NCBI Taxonomy" id="412755"/>
    <lineage>
        <taxon>unclassified sequences</taxon>
        <taxon>metagenomes</taxon>
        <taxon>ecological metagenomes</taxon>
    </lineage>
</organism>
<dbReference type="Pfam" id="PF01551">
    <property type="entry name" value="Peptidase_M23"/>
    <property type="match status" value="1"/>
</dbReference>
<accession>A0A0F9SIB2</accession>
<keyword evidence="7" id="KW-0472">Membrane</keyword>
<evidence type="ECO:0000259" key="9">
    <source>
        <dbReference type="Pfam" id="PF04225"/>
    </source>
</evidence>
<feature type="domain" description="M23ase beta-sheet core" evidence="8">
    <location>
        <begin position="289"/>
        <end position="385"/>
    </location>
</feature>
<dbReference type="SUPFAM" id="SSF51261">
    <property type="entry name" value="Duplicated hybrid motif"/>
    <property type="match status" value="1"/>
</dbReference>
<dbReference type="GO" id="GO:0006508">
    <property type="term" value="P:proteolysis"/>
    <property type="evidence" value="ECO:0007669"/>
    <property type="project" value="UniProtKB-KW"/>
</dbReference>
<dbReference type="Pfam" id="PF04225">
    <property type="entry name" value="LysM_OapA"/>
    <property type="match status" value="1"/>
</dbReference>
<feature type="domain" description="Opacity-associated protein A LysM-like" evidence="9">
    <location>
        <begin position="64"/>
        <end position="143"/>
    </location>
</feature>
<keyword evidence="3" id="KW-0479">Metal-binding</keyword>
<dbReference type="Gene3D" id="3.10.450.350">
    <property type="match status" value="2"/>
</dbReference>
<dbReference type="Gene3D" id="2.70.70.10">
    <property type="entry name" value="Glucose Permease (Domain IIA)"/>
    <property type="match status" value="1"/>
</dbReference>
<dbReference type="GO" id="GO:0042834">
    <property type="term" value="F:peptidoglycan binding"/>
    <property type="evidence" value="ECO:0007669"/>
    <property type="project" value="InterPro"/>
</dbReference>
<evidence type="ECO:0000256" key="2">
    <source>
        <dbReference type="ARBA" id="ARBA00022670"/>
    </source>
</evidence>
<feature type="transmembrane region" description="Helical" evidence="7">
    <location>
        <begin position="20"/>
        <end position="37"/>
    </location>
</feature>
<sequence>MQVKIKTYKKKRKTRRIHLLLFIFLSFSLFIILTFLHKEKPLLEEEKDAQQQEVSFVLPPLEEKKEVIRRGMTLTDILKPYNLSTAEIHALIKDVKPVYDLAKIRAGQELRIFSSPQGDFFSLEYDINEENYLHIKKKEGTYGAEIKKTPYDIRIKAIWGIIKENLIFAVRDKNEGVILALNLAELFAWDIDFYADLRRGDSFKIIFEKKYLNGEFVGYENILAAEFVNQGKKSLAFHYTYPDTKSSDYFDLEGGSLRKQFLKSPIRYSRITSRFSRRRLHPIRKVYRPHYGVDYAASVGTSVQVTADGTVTFAGRRGASGRMISVRHKNRYETMYLHLRGYAAGVRKGKKVKGGQEIGYVGSSGESTGPHLDYRIKKDGRYINPLLFNPEPVKPLRAEFLDDFKKKAGSYSLCFEAPQIIFSCFSNFFIP</sequence>
<comment type="cofactor">
    <cofactor evidence="1">
        <name>Zn(2+)</name>
        <dbReference type="ChEBI" id="CHEBI:29105"/>
    </cofactor>
</comment>
<evidence type="ECO:0000256" key="4">
    <source>
        <dbReference type="ARBA" id="ARBA00022801"/>
    </source>
</evidence>
<dbReference type="InterPro" id="IPR016047">
    <property type="entry name" value="M23ase_b-sheet_dom"/>
</dbReference>
<evidence type="ECO:0000313" key="10">
    <source>
        <dbReference type="EMBL" id="KKN62042.1"/>
    </source>
</evidence>
<evidence type="ECO:0008006" key="11">
    <source>
        <dbReference type="Google" id="ProtNLM"/>
    </source>
</evidence>
<dbReference type="CDD" id="cd12797">
    <property type="entry name" value="M23_peptidase"/>
    <property type="match status" value="1"/>
</dbReference>
<dbReference type="InterPro" id="IPR050570">
    <property type="entry name" value="Cell_wall_metabolism_enzyme"/>
</dbReference>
<dbReference type="InterPro" id="IPR007340">
    <property type="entry name" value="LysM_Opacity-associatedA"/>
</dbReference>
<dbReference type="PANTHER" id="PTHR21666">
    <property type="entry name" value="PEPTIDASE-RELATED"/>
    <property type="match status" value="1"/>
</dbReference>
<protein>
    <recommendedName>
        <fullName evidence="11">LysM domain-containing protein</fullName>
    </recommendedName>
</protein>